<sequence>MTSFTAPPPGNNNNVAPTLPSGSNLPNSSITNPSNTGTTNSPVNTNITTNPNANNTPSTNTSPPFPNSCLHHRSKLAKFLLILYPTLPHLPTQLQEFFFPDRLPAPKTSDTTYSIHPFIPQLARADIYIPLTLFTAASTTKLYRESAFLKQITVYNKNNTKNHALDLTQFPNEHNMDPIDWHEAWGRYSDFLDLYSDPPIAQRWKDHYVFLSRQEYFRSNFPAILEFDIEQSTNYANEHRELNHEGPFSSHHLKTRSLSVDRGFPAPRASIMTTSSSQKKAASSALLKLSHAQRRKAASLASATAAAAVSLASVSSLIKSPQHN</sequence>
<evidence type="ECO:0000313" key="2">
    <source>
        <dbReference type="EMBL" id="EGO28502.1"/>
    </source>
</evidence>
<name>F8NKZ4_SERL9</name>
<feature type="compositionally biased region" description="Low complexity" evidence="1">
    <location>
        <begin position="11"/>
        <end position="62"/>
    </location>
</feature>
<accession>F8NKZ4</accession>
<dbReference type="AlphaFoldDB" id="F8NKZ4"/>
<protein>
    <submittedName>
        <fullName evidence="2">Uncharacterized protein</fullName>
    </submittedName>
</protein>
<dbReference type="HOGENOM" id="CLU_858329_0_0_1"/>
<feature type="compositionally biased region" description="Pro residues" evidence="1">
    <location>
        <begin position="1"/>
        <end position="10"/>
    </location>
</feature>
<dbReference type="Proteomes" id="UP000008064">
    <property type="component" value="Unassembled WGS sequence"/>
</dbReference>
<dbReference type="GeneID" id="18814391"/>
<feature type="region of interest" description="Disordered" evidence="1">
    <location>
        <begin position="1"/>
        <end position="66"/>
    </location>
</feature>
<dbReference type="OrthoDB" id="3259848at2759"/>
<organism>
    <name type="scientific">Serpula lacrymans var. lacrymans (strain S7.9)</name>
    <name type="common">Dry rot fungus</name>
    <dbReference type="NCBI Taxonomy" id="578457"/>
    <lineage>
        <taxon>Eukaryota</taxon>
        <taxon>Fungi</taxon>
        <taxon>Dikarya</taxon>
        <taxon>Basidiomycota</taxon>
        <taxon>Agaricomycotina</taxon>
        <taxon>Agaricomycetes</taxon>
        <taxon>Agaricomycetidae</taxon>
        <taxon>Boletales</taxon>
        <taxon>Coniophorineae</taxon>
        <taxon>Serpulaceae</taxon>
        <taxon>Serpula</taxon>
    </lineage>
</organism>
<evidence type="ECO:0000256" key="1">
    <source>
        <dbReference type="SAM" id="MobiDB-lite"/>
    </source>
</evidence>
<dbReference type="EMBL" id="GL945430">
    <property type="protein sequence ID" value="EGO28502.1"/>
    <property type="molecule type" value="Genomic_DNA"/>
</dbReference>
<dbReference type="KEGG" id="sla:SERLADRAFT_434416"/>
<dbReference type="RefSeq" id="XP_007314701.1">
    <property type="nucleotide sequence ID" value="XM_007314639.1"/>
</dbReference>
<gene>
    <name evidence="2" type="ORF">SERLADRAFT_434416</name>
</gene>
<proteinExistence type="predicted"/>
<reference evidence="2" key="1">
    <citation type="submission" date="2011-04" db="EMBL/GenBank/DDBJ databases">
        <title>Evolution of plant cell wall degrading machinery underlies the functional diversity of forest fungi.</title>
        <authorList>
            <consortium name="US DOE Joint Genome Institute (JGI-PGF)"/>
            <person name="Eastwood D.C."/>
            <person name="Floudas D."/>
            <person name="Binder M."/>
            <person name="Majcherczyk A."/>
            <person name="Schneider P."/>
            <person name="Aerts A."/>
            <person name="Asiegbu F.O."/>
            <person name="Baker S.E."/>
            <person name="Barry K."/>
            <person name="Bendiksby M."/>
            <person name="Blumentritt M."/>
            <person name="Coutinho P.M."/>
            <person name="Cullen D."/>
            <person name="Cullen D."/>
            <person name="Gathman A."/>
            <person name="Goodell B."/>
            <person name="Henrissat B."/>
            <person name="Ihrmark K."/>
            <person name="Kauserud H."/>
            <person name="Kohler A."/>
            <person name="LaButti K."/>
            <person name="Lapidus A."/>
            <person name="Lavin J.L."/>
            <person name="Lee Y.-H."/>
            <person name="Lindquist E."/>
            <person name="Lilly W."/>
            <person name="Lucas S."/>
            <person name="Morin E."/>
            <person name="Murat C."/>
            <person name="Oguiza J.A."/>
            <person name="Park J."/>
            <person name="Pisabarro A.G."/>
            <person name="Riley R."/>
            <person name="Rosling A."/>
            <person name="Salamov A."/>
            <person name="Schmidt O."/>
            <person name="Schmutz J."/>
            <person name="Skrede I."/>
            <person name="Stenlid J."/>
            <person name="Wiebenga A."/>
            <person name="Xie X."/>
            <person name="Kues U."/>
            <person name="Hibbett D.S."/>
            <person name="Hoffmeister D."/>
            <person name="Hogberg N."/>
            <person name="Martin F."/>
            <person name="Grigoriev I.V."/>
            <person name="Watkinson S.C."/>
        </authorList>
    </citation>
    <scope>NUCLEOTIDE SEQUENCE</scope>
    <source>
        <strain evidence="2">S7.9</strain>
    </source>
</reference>